<organism evidence="4 5">
    <name type="scientific">Nitrosospira multiformis</name>
    <dbReference type="NCBI Taxonomy" id="1231"/>
    <lineage>
        <taxon>Bacteria</taxon>
        <taxon>Pseudomonadati</taxon>
        <taxon>Pseudomonadota</taxon>
        <taxon>Betaproteobacteria</taxon>
        <taxon>Nitrosomonadales</taxon>
        <taxon>Nitrosomonadaceae</taxon>
        <taxon>Nitrosospira</taxon>
    </lineage>
</organism>
<sequence>MKHKVLYTGIAALFAASSAWAVPVLQIGAPAPAGSGEGTYADYQGDTKNPTEKDTAITSGDKLYVGGVYGPNTLFLGGQFLGNGTYPTGPDWSQLTDDPVRPTAFDGHGAILVVSVPDGSLASALSSLQINNQFAFYSDADNSYFVNNHAPLGSSPSTISDFLFFDIGSFGNTGNVSDFVTESGSASGEIKELILSGFGTLAWIHFDVMALETDSQGQTRVKTSADGNPGSHDVTWKDGPPSQEIPEPGTLALLGLGLLGFGASRRYQKKK</sequence>
<dbReference type="RefSeq" id="WP_074704156.1">
    <property type="nucleotide sequence ID" value="NZ_FOHI01000001.1"/>
</dbReference>
<feature type="compositionally biased region" description="Polar residues" evidence="1">
    <location>
        <begin position="217"/>
        <end position="226"/>
    </location>
</feature>
<dbReference type="EMBL" id="FOHI01000001">
    <property type="protein sequence ID" value="SES76787.1"/>
    <property type="molecule type" value="Genomic_DNA"/>
</dbReference>
<name>A0A1H9Z5G6_9PROT</name>
<proteinExistence type="predicted"/>
<dbReference type="Pfam" id="PF07589">
    <property type="entry name" value="PEP-CTERM"/>
    <property type="match status" value="1"/>
</dbReference>
<dbReference type="Proteomes" id="UP000183339">
    <property type="component" value="Unassembled WGS sequence"/>
</dbReference>
<feature type="region of interest" description="Disordered" evidence="1">
    <location>
        <begin position="217"/>
        <end position="241"/>
    </location>
</feature>
<accession>A0A1H9Z5G6</accession>
<evidence type="ECO:0000256" key="1">
    <source>
        <dbReference type="SAM" id="MobiDB-lite"/>
    </source>
</evidence>
<reference evidence="4 5" key="1">
    <citation type="submission" date="2016-10" db="EMBL/GenBank/DDBJ databases">
        <authorList>
            <person name="de Groot N.N."/>
        </authorList>
    </citation>
    <scope>NUCLEOTIDE SEQUENCE [LARGE SCALE GENOMIC DNA]</scope>
    <source>
        <strain evidence="4 5">Nl7</strain>
    </source>
</reference>
<gene>
    <name evidence="4" type="ORF">SAMN05216412_101508</name>
</gene>
<evidence type="ECO:0000256" key="2">
    <source>
        <dbReference type="SAM" id="SignalP"/>
    </source>
</evidence>
<protein>
    <submittedName>
        <fullName evidence="4">PEP-CTERM protein-sorting domain-containing protein</fullName>
    </submittedName>
</protein>
<feature type="chain" id="PRO_5010263940" evidence="2">
    <location>
        <begin position="22"/>
        <end position="271"/>
    </location>
</feature>
<dbReference type="InterPro" id="IPR013424">
    <property type="entry name" value="Ice-binding_C"/>
</dbReference>
<dbReference type="NCBIfam" id="NF038141">
    <property type="entry name" value="choice_anch_N"/>
    <property type="match status" value="1"/>
</dbReference>
<evidence type="ECO:0000259" key="3">
    <source>
        <dbReference type="Pfam" id="PF07589"/>
    </source>
</evidence>
<feature type="signal peptide" evidence="2">
    <location>
        <begin position="1"/>
        <end position="21"/>
    </location>
</feature>
<keyword evidence="2" id="KW-0732">Signal</keyword>
<dbReference type="OrthoDB" id="8565897at2"/>
<evidence type="ECO:0000313" key="5">
    <source>
        <dbReference type="Proteomes" id="UP000183339"/>
    </source>
</evidence>
<dbReference type="NCBIfam" id="TIGR02595">
    <property type="entry name" value="PEP_CTERM"/>
    <property type="match status" value="1"/>
</dbReference>
<evidence type="ECO:0000313" key="4">
    <source>
        <dbReference type="EMBL" id="SES76787.1"/>
    </source>
</evidence>
<feature type="domain" description="Ice-binding protein C-terminal" evidence="3">
    <location>
        <begin position="245"/>
        <end position="266"/>
    </location>
</feature>
<dbReference type="AlphaFoldDB" id="A0A1H9Z5G6"/>